<evidence type="ECO:0000313" key="1">
    <source>
        <dbReference type="EMBL" id="KZT30039.1"/>
    </source>
</evidence>
<evidence type="ECO:0000313" key="2">
    <source>
        <dbReference type="Proteomes" id="UP000076761"/>
    </source>
</evidence>
<dbReference type="Proteomes" id="UP000076761">
    <property type="component" value="Unassembled WGS sequence"/>
</dbReference>
<protein>
    <submittedName>
        <fullName evidence="1">Uncharacterized protein</fullName>
    </submittedName>
</protein>
<reference evidence="1 2" key="1">
    <citation type="journal article" date="2016" name="Mol. Biol. Evol.">
        <title>Comparative Genomics of Early-Diverging Mushroom-Forming Fungi Provides Insights into the Origins of Lignocellulose Decay Capabilities.</title>
        <authorList>
            <person name="Nagy L.G."/>
            <person name="Riley R."/>
            <person name="Tritt A."/>
            <person name="Adam C."/>
            <person name="Daum C."/>
            <person name="Floudas D."/>
            <person name="Sun H."/>
            <person name="Yadav J.S."/>
            <person name="Pangilinan J."/>
            <person name="Larsson K.H."/>
            <person name="Matsuura K."/>
            <person name="Barry K."/>
            <person name="Labutti K."/>
            <person name="Kuo R."/>
            <person name="Ohm R.A."/>
            <person name="Bhattacharya S.S."/>
            <person name="Shirouzu T."/>
            <person name="Yoshinaga Y."/>
            <person name="Martin F.M."/>
            <person name="Grigoriev I.V."/>
            <person name="Hibbett D.S."/>
        </authorList>
    </citation>
    <scope>NUCLEOTIDE SEQUENCE [LARGE SCALE GENOMIC DNA]</scope>
    <source>
        <strain evidence="1 2">HHB14362 ss-1</strain>
    </source>
</reference>
<proteinExistence type="predicted"/>
<accession>A0A165VQP2</accession>
<dbReference type="AlphaFoldDB" id="A0A165VQP2"/>
<name>A0A165VQP2_9AGAM</name>
<gene>
    <name evidence="1" type="ORF">NEOLEDRAFT_1126802</name>
</gene>
<dbReference type="EMBL" id="KV425552">
    <property type="protein sequence ID" value="KZT30039.1"/>
    <property type="molecule type" value="Genomic_DNA"/>
</dbReference>
<dbReference type="InParanoid" id="A0A165VQP2"/>
<keyword evidence="2" id="KW-1185">Reference proteome</keyword>
<organism evidence="1 2">
    <name type="scientific">Neolentinus lepideus HHB14362 ss-1</name>
    <dbReference type="NCBI Taxonomy" id="1314782"/>
    <lineage>
        <taxon>Eukaryota</taxon>
        <taxon>Fungi</taxon>
        <taxon>Dikarya</taxon>
        <taxon>Basidiomycota</taxon>
        <taxon>Agaricomycotina</taxon>
        <taxon>Agaricomycetes</taxon>
        <taxon>Gloeophyllales</taxon>
        <taxon>Gloeophyllaceae</taxon>
        <taxon>Neolentinus</taxon>
    </lineage>
</organism>
<sequence>MSVHPLCWFSKLRVTTCSSIYLLLLSPVVRRLSTLLLTVPMIFIKSTQVTRLILAVIQGLQGHIAHRSRFGQPEVQSQG</sequence>